<gene>
    <name evidence="15" type="ORF">FZZ93_02695</name>
</gene>
<dbReference type="RefSeq" id="WP_149320776.1">
    <property type="nucleotide sequence ID" value="NZ_JARWAH010000001.1"/>
</dbReference>
<dbReference type="PANTHER" id="PTHR40659:SF1">
    <property type="entry name" value="NICKEL_COBALT EFFLUX SYSTEM RCNA"/>
    <property type="match status" value="1"/>
</dbReference>
<keyword evidence="16" id="KW-1185">Reference proteome</keyword>
<comment type="similarity">
    <text evidence="13">Belongs to the NiCoT transporter (TC 2.A.52) family.</text>
</comment>
<keyword evidence="12" id="KW-0170">Cobalt</keyword>
<dbReference type="GO" id="GO:0032025">
    <property type="term" value="P:response to cobalt ion"/>
    <property type="evidence" value="ECO:0007669"/>
    <property type="project" value="TreeGrafter"/>
</dbReference>
<keyword evidence="5" id="KW-1003">Cell membrane</keyword>
<keyword evidence="6" id="KW-0533">Nickel</keyword>
<dbReference type="Pfam" id="PF03824">
    <property type="entry name" value="NicO"/>
    <property type="match status" value="1"/>
</dbReference>
<comment type="function">
    <text evidence="1">Efflux system for nickel and cobalt.</text>
</comment>
<evidence type="ECO:0000256" key="9">
    <source>
        <dbReference type="ARBA" id="ARBA00023065"/>
    </source>
</evidence>
<keyword evidence="10" id="KW-0921">Nickel transport</keyword>
<evidence type="ECO:0000256" key="8">
    <source>
        <dbReference type="ARBA" id="ARBA00022989"/>
    </source>
</evidence>
<dbReference type="OrthoDB" id="9812956at2"/>
<sequence length="334" mass="35741">MRDASDKPPRVSGWWIGALLLATFLWLLWQYGQPLGLQLVAWQRDLHRALTLSISELSGAPSPQTWSLLLALSFGYGVFHAAGPGHGKAVLSTYLLTQGGALRRALTLSCAAALLQALVAIALVAVLVHGLGWLTRQALGSVVWVERASYLTISLLGAWLCWRAIRQLRHAHHHHATHDHSHHTHHSSCDCAHHITPTQANDWRTALLTVISIGIRPCSGAVLMVGAASLLGHFWVGVLAALTMAAGTALTVSTLALASVTARGWAERHLARQSRSGHLQRRLGWAALGGGLLILLLGIGLFLVDGTSDRGPLPLLETPQAESDTATPRSPLGL</sequence>
<evidence type="ECO:0000256" key="14">
    <source>
        <dbReference type="SAM" id="MobiDB-lite"/>
    </source>
</evidence>
<dbReference type="PANTHER" id="PTHR40659">
    <property type="entry name" value="NICKEL/COBALT EFFLUX SYSTEM RCNA"/>
    <property type="match status" value="1"/>
</dbReference>
<accession>A0A5D9DFZ7</accession>
<dbReference type="GO" id="GO:0006824">
    <property type="term" value="P:cobalt ion transport"/>
    <property type="evidence" value="ECO:0007669"/>
    <property type="project" value="UniProtKB-KW"/>
</dbReference>
<dbReference type="GO" id="GO:0015099">
    <property type="term" value="F:nickel cation transmembrane transporter activity"/>
    <property type="evidence" value="ECO:0007669"/>
    <property type="project" value="UniProtKB-UniRule"/>
</dbReference>
<evidence type="ECO:0000256" key="1">
    <source>
        <dbReference type="ARBA" id="ARBA00002510"/>
    </source>
</evidence>
<dbReference type="InterPro" id="IPR051224">
    <property type="entry name" value="NiCoT_RcnA"/>
</dbReference>
<feature type="transmembrane region" description="Helical" evidence="13">
    <location>
        <begin position="206"/>
        <end position="228"/>
    </location>
</feature>
<feature type="transmembrane region" description="Helical" evidence="13">
    <location>
        <begin position="65"/>
        <end position="84"/>
    </location>
</feature>
<evidence type="ECO:0000256" key="10">
    <source>
        <dbReference type="ARBA" id="ARBA00023112"/>
    </source>
</evidence>
<organism evidence="15 16">
    <name type="scientific">Halomonas eurihalina</name>
    <dbReference type="NCBI Taxonomy" id="42566"/>
    <lineage>
        <taxon>Bacteria</taxon>
        <taxon>Pseudomonadati</taxon>
        <taxon>Pseudomonadota</taxon>
        <taxon>Gammaproteobacteria</taxon>
        <taxon>Oceanospirillales</taxon>
        <taxon>Halomonadaceae</taxon>
        <taxon>Halomonas</taxon>
    </lineage>
</organism>
<feature type="transmembrane region" description="Helical" evidence="13">
    <location>
        <begin position="148"/>
        <end position="165"/>
    </location>
</feature>
<dbReference type="GO" id="GO:0010045">
    <property type="term" value="P:response to nickel cation"/>
    <property type="evidence" value="ECO:0007669"/>
    <property type="project" value="TreeGrafter"/>
</dbReference>
<feature type="region of interest" description="Disordered" evidence="14">
    <location>
        <begin position="314"/>
        <end position="334"/>
    </location>
</feature>
<evidence type="ECO:0000256" key="6">
    <source>
        <dbReference type="ARBA" id="ARBA00022596"/>
    </source>
</evidence>
<evidence type="ECO:0000256" key="11">
    <source>
        <dbReference type="ARBA" id="ARBA00023136"/>
    </source>
</evidence>
<name>A0A5D9DFZ7_HALER</name>
<evidence type="ECO:0000256" key="5">
    <source>
        <dbReference type="ARBA" id="ARBA00022475"/>
    </source>
</evidence>
<feature type="transmembrane region" description="Helical" evidence="13">
    <location>
        <begin position="12"/>
        <end position="29"/>
    </location>
</feature>
<dbReference type="Proteomes" id="UP000324260">
    <property type="component" value="Unassembled WGS sequence"/>
</dbReference>
<keyword evidence="3" id="KW-0171">Cobalt transport</keyword>
<dbReference type="EMBL" id="VTPU01000001">
    <property type="protein sequence ID" value="TZG41585.1"/>
    <property type="molecule type" value="Genomic_DNA"/>
</dbReference>
<keyword evidence="11 13" id="KW-0472">Membrane</keyword>
<dbReference type="InterPro" id="IPR011541">
    <property type="entry name" value="Ni/Co_transpt_high_affinity"/>
</dbReference>
<evidence type="ECO:0000256" key="4">
    <source>
        <dbReference type="ARBA" id="ARBA00022448"/>
    </source>
</evidence>
<keyword evidence="7 13" id="KW-0812">Transmembrane</keyword>
<evidence type="ECO:0000256" key="13">
    <source>
        <dbReference type="RuleBase" id="RU362101"/>
    </source>
</evidence>
<feature type="transmembrane region" description="Helical" evidence="13">
    <location>
        <begin position="105"/>
        <end position="128"/>
    </location>
</feature>
<keyword evidence="9" id="KW-0406">Ion transport</keyword>
<keyword evidence="8 13" id="KW-1133">Transmembrane helix</keyword>
<evidence type="ECO:0000256" key="3">
    <source>
        <dbReference type="ARBA" id="ARBA00022426"/>
    </source>
</evidence>
<keyword evidence="4 13" id="KW-0813">Transport</keyword>
<dbReference type="GO" id="GO:0005886">
    <property type="term" value="C:plasma membrane"/>
    <property type="evidence" value="ECO:0007669"/>
    <property type="project" value="UniProtKB-SubCell"/>
</dbReference>
<evidence type="ECO:0000313" key="16">
    <source>
        <dbReference type="Proteomes" id="UP000324260"/>
    </source>
</evidence>
<feature type="transmembrane region" description="Helical" evidence="13">
    <location>
        <begin position="234"/>
        <end position="262"/>
    </location>
</feature>
<evidence type="ECO:0000256" key="12">
    <source>
        <dbReference type="ARBA" id="ARBA00023285"/>
    </source>
</evidence>
<proteinExistence type="inferred from homology"/>
<evidence type="ECO:0000256" key="2">
    <source>
        <dbReference type="ARBA" id="ARBA00004651"/>
    </source>
</evidence>
<evidence type="ECO:0000313" key="15">
    <source>
        <dbReference type="EMBL" id="TZG41585.1"/>
    </source>
</evidence>
<feature type="transmembrane region" description="Helical" evidence="13">
    <location>
        <begin position="283"/>
        <end position="304"/>
    </location>
</feature>
<dbReference type="AlphaFoldDB" id="A0A5D9DFZ7"/>
<protein>
    <recommendedName>
        <fullName evidence="13">Nickel/cobalt efflux system</fullName>
    </recommendedName>
</protein>
<evidence type="ECO:0000256" key="7">
    <source>
        <dbReference type="ARBA" id="ARBA00022692"/>
    </source>
</evidence>
<comment type="caution">
    <text evidence="15">The sequence shown here is derived from an EMBL/GenBank/DDBJ whole genome shotgun (WGS) entry which is preliminary data.</text>
</comment>
<dbReference type="GO" id="GO:0046583">
    <property type="term" value="F:monoatomic cation efflux transmembrane transporter activity"/>
    <property type="evidence" value="ECO:0007669"/>
    <property type="project" value="TreeGrafter"/>
</dbReference>
<comment type="subcellular location">
    <subcellularLocation>
        <location evidence="2 13">Cell membrane</location>
        <topology evidence="2 13">Multi-pass membrane protein</topology>
    </subcellularLocation>
</comment>
<reference evidence="15 16" key="1">
    <citation type="submission" date="2019-08" db="EMBL/GenBank/DDBJ databases">
        <title>Draft Genome Sequence of Halomonas eurihalina Isolated from Preserved Hide-surface.</title>
        <authorList>
            <person name="Hussain S.A."/>
            <person name="Xu A."/>
            <person name="Sarker M."/>
            <person name="Sommers C."/>
        </authorList>
    </citation>
    <scope>NUCLEOTIDE SEQUENCE [LARGE SCALE GENOMIC DNA]</scope>
    <source>
        <strain evidence="15 16">MS1</strain>
    </source>
</reference>